<dbReference type="GO" id="GO:0051539">
    <property type="term" value="F:4 iron, 4 sulfur cluster binding"/>
    <property type="evidence" value="ECO:0007669"/>
    <property type="project" value="UniProtKB-KW"/>
</dbReference>
<evidence type="ECO:0000259" key="5">
    <source>
        <dbReference type="PROSITE" id="PS51379"/>
    </source>
</evidence>
<keyword evidence="3" id="KW-0408">Iron</keyword>
<dbReference type="PROSITE" id="PS51379">
    <property type="entry name" value="4FE4S_FER_2"/>
    <property type="match status" value="3"/>
</dbReference>
<evidence type="ECO:0000256" key="4">
    <source>
        <dbReference type="ARBA" id="ARBA00023014"/>
    </source>
</evidence>
<feature type="domain" description="4Fe-4S ferredoxin-type" evidence="5">
    <location>
        <begin position="237"/>
        <end position="265"/>
    </location>
</feature>
<keyword evidence="4" id="KW-0411">Iron-sulfur</keyword>
<dbReference type="InterPro" id="IPR050572">
    <property type="entry name" value="Fe-S_Ferredoxin"/>
</dbReference>
<organism evidence="6 7">
    <name type="scientific">Dorea formicigenerans</name>
    <dbReference type="NCBI Taxonomy" id="39486"/>
    <lineage>
        <taxon>Bacteria</taxon>
        <taxon>Bacillati</taxon>
        <taxon>Bacillota</taxon>
        <taxon>Clostridia</taxon>
        <taxon>Lachnospirales</taxon>
        <taxon>Lachnospiraceae</taxon>
        <taxon>Dorea</taxon>
    </lineage>
</organism>
<evidence type="ECO:0000256" key="2">
    <source>
        <dbReference type="ARBA" id="ARBA00022723"/>
    </source>
</evidence>
<accession>A0A3E4PQI1</accession>
<evidence type="ECO:0000256" key="3">
    <source>
        <dbReference type="ARBA" id="ARBA00023004"/>
    </source>
</evidence>
<keyword evidence="2" id="KW-0479">Metal-binding</keyword>
<dbReference type="GO" id="GO:0046872">
    <property type="term" value="F:metal ion binding"/>
    <property type="evidence" value="ECO:0007669"/>
    <property type="project" value="UniProtKB-KW"/>
</dbReference>
<dbReference type="InterPro" id="IPR017900">
    <property type="entry name" value="4Fe4S_Fe_S_CS"/>
</dbReference>
<dbReference type="EMBL" id="QSRA01000012">
    <property type="protein sequence ID" value="RGK82304.1"/>
    <property type="molecule type" value="Genomic_DNA"/>
</dbReference>
<name>A0A3E4PQI1_9FIRM</name>
<reference evidence="6 7" key="1">
    <citation type="submission" date="2018-08" db="EMBL/GenBank/DDBJ databases">
        <title>A genome reference for cultivated species of the human gut microbiota.</title>
        <authorList>
            <person name="Zou Y."/>
            <person name="Xue W."/>
            <person name="Luo G."/>
        </authorList>
    </citation>
    <scope>NUCLEOTIDE SEQUENCE [LARGE SCALE GENOMIC DNA]</scope>
    <source>
        <strain evidence="6 7">TF09-3</strain>
    </source>
</reference>
<evidence type="ECO:0000313" key="7">
    <source>
        <dbReference type="Proteomes" id="UP000261324"/>
    </source>
</evidence>
<dbReference type="PROSITE" id="PS00198">
    <property type="entry name" value="4FE4S_FER_1"/>
    <property type="match status" value="2"/>
</dbReference>
<dbReference type="PANTHER" id="PTHR43687:SF1">
    <property type="entry name" value="FERREDOXIN III"/>
    <property type="match status" value="1"/>
</dbReference>
<feature type="domain" description="4Fe-4S ferredoxin-type" evidence="5">
    <location>
        <begin position="49"/>
        <end position="77"/>
    </location>
</feature>
<gene>
    <name evidence="6" type="ORF">DXC93_10060</name>
</gene>
<feature type="domain" description="4Fe-4S ferredoxin-type" evidence="5">
    <location>
        <begin position="266"/>
        <end position="294"/>
    </location>
</feature>
<dbReference type="RefSeq" id="WP_117660258.1">
    <property type="nucleotide sequence ID" value="NZ_QSRA01000012.1"/>
</dbReference>
<dbReference type="Pfam" id="PF13237">
    <property type="entry name" value="Fer4_10"/>
    <property type="match status" value="1"/>
</dbReference>
<dbReference type="InterPro" id="IPR017896">
    <property type="entry name" value="4Fe4S_Fe-S-bd"/>
</dbReference>
<dbReference type="Proteomes" id="UP000261324">
    <property type="component" value="Unassembled WGS sequence"/>
</dbReference>
<protein>
    <recommendedName>
        <fullName evidence="5">4Fe-4S ferredoxin-type domain-containing protein</fullName>
    </recommendedName>
</protein>
<dbReference type="Gene3D" id="3.30.70.20">
    <property type="match status" value="2"/>
</dbReference>
<comment type="caution">
    <text evidence="6">The sequence shown here is derived from an EMBL/GenBank/DDBJ whole genome shotgun (WGS) entry which is preliminary data.</text>
</comment>
<sequence length="308" mass="35258">MLLNILQTVLQDIRDYTVDETRCTKLISPKDSCDKCIRACPLSCIRITKHISIDDHCVGCGICSQACPTQAIKMKLQTLDYIIHETDTNDHFVLGCQKQNKKSSAYFNQFCIGSLPDETILYLLLKKPAILEQFDHSKCKHCELVSGFDDFYKRKELLQTQLARSNFYKNQRKADLPDTLDSEYDDDKRAFLMSFINVRKTLETINSEMNDSQIHFYQTYRSLLKKQPKLYGILDLKFPHISEKCSGCEACIRLCPSKALTREGNSIFLNPPRCSNCGLCSEVCYDKAVTLKDLALKDFESTSVNIFS</sequence>
<dbReference type="AlphaFoldDB" id="A0A3E4PQI1"/>
<evidence type="ECO:0000313" key="6">
    <source>
        <dbReference type="EMBL" id="RGK82304.1"/>
    </source>
</evidence>
<keyword evidence="1" id="KW-0004">4Fe-4S</keyword>
<dbReference type="Pfam" id="PF00037">
    <property type="entry name" value="Fer4"/>
    <property type="match status" value="1"/>
</dbReference>
<evidence type="ECO:0000256" key="1">
    <source>
        <dbReference type="ARBA" id="ARBA00022485"/>
    </source>
</evidence>
<dbReference type="SUPFAM" id="SSF54862">
    <property type="entry name" value="4Fe-4S ferredoxins"/>
    <property type="match status" value="2"/>
</dbReference>
<proteinExistence type="predicted"/>
<dbReference type="PANTHER" id="PTHR43687">
    <property type="entry name" value="ADENYLYLSULFATE REDUCTASE, BETA SUBUNIT"/>
    <property type="match status" value="1"/>
</dbReference>